<accession>A0ABU7P3W7</accession>
<evidence type="ECO:0000313" key="2">
    <source>
        <dbReference type="EMBL" id="MEE4540509.1"/>
    </source>
</evidence>
<dbReference type="EMBL" id="JAZEWV010000001">
    <property type="protein sequence ID" value="MEE4540509.1"/>
    <property type="molecule type" value="Genomic_DNA"/>
</dbReference>
<feature type="compositionally biased region" description="Gly residues" evidence="1">
    <location>
        <begin position="56"/>
        <end position="67"/>
    </location>
</feature>
<organism evidence="2 3">
    <name type="scientific">Actinacidiphila polyblastidii</name>
    <dbReference type="NCBI Taxonomy" id="3110430"/>
    <lineage>
        <taxon>Bacteria</taxon>
        <taxon>Bacillati</taxon>
        <taxon>Actinomycetota</taxon>
        <taxon>Actinomycetes</taxon>
        <taxon>Kitasatosporales</taxon>
        <taxon>Streptomycetaceae</taxon>
        <taxon>Actinacidiphila</taxon>
    </lineage>
</organism>
<keyword evidence="3" id="KW-1185">Reference proteome</keyword>
<sequence>MTGSPHTHLTPDLPPAVEVPDLPGAHDTSAGANAEGDRRDRRRNRPGTPPEKEGPSGKGAGGSRNGA</sequence>
<dbReference type="Proteomes" id="UP001344658">
    <property type="component" value="Unassembled WGS sequence"/>
</dbReference>
<proteinExistence type="predicted"/>
<feature type="region of interest" description="Disordered" evidence="1">
    <location>
        <begin position="1"/>
        <end position="67"/>
    </location>
</feature>
<evidence type="ECO:0000313" key="3">
    <source>
        <dbReference type="Proteomes" id="UP001344658"/>
    </source>
</evidence>
<evidence type="ECO:0000256" key="1">
    <source>
        <dbReference type="SAM" id="MobiDB-lite"/>
    </source>
</evidence>
<gene>
    <name evidence="2" type="ORF">V2S66_00825</name>
</gene>
<comment type="caution">
    <text evidence="2">The sequence shown here is derived from an EMBL/GenBank/DDBJ whole genome shotgun (WGS) entry which is preliminary data.</text>
</comment>
<protein>
    <submittedName>
        <fullName evidence="2">Uncharacterized protein</fullName>
    </submittedName>
</protein>
<reference evidence="2 3" key="1">
    <citation type="submission" date="2023-12" db="EMBL/GenBank/DDBJ databases">
        <title>Streptomyces sp. V4-01.</title>
        <authorList>
            <person name="Somphong A."/>
            <person name="Phongsopitanun W."/>
        </authorList>
    </citation>
    <scope>NUCLEOTIDE SEQUENCE [LARGE SCALE GENOMIC DNA]</scope>
    <source>
        <strain evidence="2 3">V4-01</strain>
    </source>
</reference>
<name>A0ABU7P3W7_9ACTN</name>
<dbReference type="RefSeq" id="WP_330792280.1">
    <property type="nucleotide sequence ID" value="NZ_JAZEWV010000001.1"/>
</dbReference>